<dbReference type="FunFam" id="3.10.129.10:FF:000001">
    <property type="entry name" value="3-hydroxyacyl-[acyl-carrier-protein] dehydratase FabZ"/>
    <property type="match status" value="1"/>
</dbReference>
<keyword evidence="4 10" id="KW-0963">Cytoplasm</keyword>
<dbReference type="InterPro" id="IPR013114">
    <property type="entry name" value="FabA_FabZ"/>
</dbReference>
<evidence type="ECO:0000256" key="4">
    <source>
        <dbReference type="ARBA" id="ARBA00022490"/>
    </source>
</evidence>
<keyword evidence="8 10" id="KW-0456">Lyase</keyword>
<sequence>MLHIEEIKALIPHRYPFLLVDRIVELEAGKMAVGIKNVSANEEFFNGHFPQYAVMPGVLIVEALAQVCGCMVMTQEEHAGKIGLFAGIDQCKFKRPVRPGDQLRLEVEMTRMKGPVAKARGVAYVDGEVAAQAEMTFAFKQSDRS</sequence>
<dbReference type="GO" id="GO:0019171">
    <property type="term" value="F:(3R)-hydroxyacyl-[acyl-carrier-protein] dehydratase activity"/>
    <property type="evidence" value="ECO:0007669"/>
    <property type="project" value="UniProtKB-EC"/>
</dbReference>
<comment type="catalytic activity">
    <reaction evidence="1 10">
        <text>a (3R)-hydroxyacyl-[ACP] = a (2E)-enoyl-[ACP] + H2O</text>
        <dbReference type="Rhea" id="RHEA:13097"/>
        <dbReference type="Rhea" id="RHEA-COMP:9925"/>
        <dbReference type="Rhea" id="RHEA-COMP:9945"/>
        <dbReference type="ChEBI" id="CHEBI:15377"/>
        <dbReference type="ChEBI" id="CHEBI:78784"/>
        <dbReference type="ChEBI" id="CHEBI:78827"/>
        <dbReference type="EC" id="4.2.1.59"/>
    </reaction>
</comment>
<dbReference type="Gene3D" id="3.10.129.10">
    <property type="entry name" value="Hotdog Thioesterase"/>
    <property type="match status" value="1"/>
</dbReference>
<accession>A0A1G6GXZ0</accession>
<dbReference type="STRING" id="1464122.SAMN05421737_102142"/>
<gene>
    <name evidence="10" type="primary">fabZ</name>
    <name evidence="11" type="ORF">SAMN05421737_102142</name>
</gene>
<dbReference type="PANTHER" id="PTHR30272:SF1">
    <property type="entry name" value="3-HYDROXYACYL-[ACYL-CARRIER-PROTEIN] DEHYDRATASE"/>
    <property type="match status" value="1"/>
</dbReference>
<dbReference type="Pfam" id="PF07977">
    <property type="entry name" value="FabA"/>
    <property type="match status" value="1"/>
</dbReference>
<comment type="function">
    <text evidence="9 10">Involved in unsaturated fatty acids biosynthesis. Catalyzes the dehydration of short chain beta-hydroxyacyl-ACPs and long chain saturated and unsaturated beta-hydroxyacyl-ACPs.</text>
</comment>
<dbReference type="Proteomes" id="UP000242662">
    <property type="component" value="Unassembled WGS sequence"/>
</dbReference>
<evidence type="ECO:0000256" key="7">
    <source>
        <dbReference type="ARBA" id="ARBA00023098"/>
    </source>
</evidence>
<proteinExistence type="inferred from homology"/>
<evidence type="ECO:0000256" key="1">
    <source>
        <dbReference type="ARBA" id="ARBA00001055"/>
    </source>
</evidence>
<dbReference type="AlphaFoldDB" id="A0A1G6GXZ0"/>
<evidence type="ECO:0000256" key="6">
    <source>
        <dbReference type="ARBA" id="ARBA00022556"/>
    </source>
</evidence>
<comment type="subcellular location">
    <subcellularLocation>
        <location evidence="2 10">Cytoplasm</location>
    </subcellularLocation>
</comment>
<dbReference type="EC" id="4.2.1.59" evidence="10"/>
<dbReference type="SUPFAM" id="SSF54637">
    <property type="entry name" value="Thioesterase/thiol ester dehydrase-isomerase"/>
    <property type="match status" value="1"/>
</dbReference>
<name>A0A1G6GXZ0_9BACI</name>
<dbReference type="GO" id="GO:0009245">
    <property type="term" value="P:lipid A biosynthetic process"/>
    <property type="evidence" value="ECO:0007669"/>
    <property type="project" value="UniProtKB-UniRule"/>
</dbReference>
<dbReference type="RefSeq" id="WP_090774720.1">
    <property type="nucleotide sequence ID" value="NZ_FMYM01000002.1"/>
</dbReference>
<keyword evidence="12" id="KW-1185">Reference proteome</keyword>
<evidence type="ECO:0000313" key="11">
    <source>
        <dbReference type="EMBL" id="SDB86794.1"/>
    </source>
</evidence>
<dbReference type="EMBL" id="FMYM01000002">
    <property type="protein sequence ID" value="SDB86794.1"/>
    <property type="molecule type" value="Genomic_DNA"/>
</dbReference>
<keyword evidence="5 10" id="KW-0444">Lipid biosynthesis</keyword>
<dbReference type="OrthoDB" id="9772788at2"/>
<evidence type="ECO:0000256" key="3">
    <source>
        <dbReference type="ARBA" id="ARBA00009174"/>
    </source>
</evidence>
<evidence type="ECO:0000256" key="10">
    <source>
        <dbReference type="HAMAP-Rule" id="MF_00406"/>
    </source>
</evidence>
<reference evidence="12" key="1">
    <citation type="submission" date="2016-09" db="EMBL/GenBank/DDBJ databases">
        <authorList>
            <person name="Varghese N."/>
            <person name="Submissions S."/>
        </authorList>
    </citation>
    <scope>NUCLEOTIDE SEQUENCE [LARGE SCALE GENOMIC DNA]</scope>
    <source>
        <strain evidence="12">25nlg</strain>
    </source>
</reference>
<protein>
    <recommendedName>
        <fullName evidence="10">3-hydroxyacyl-[acyl-carrier-protein] dehydratase FabZ</fullName>
        <ecNumber evidence="10">4.2.1.59</ecNumber>
    </recommendedName>
    <alternativeName>
        <fullName evidence="10">(3R)-hydroxymyristoyl-[acyl-carrier-protein] dehydratase</fullName>
        <shortName evidence="10">(3R)-hydroxymyristoyl-ACP dehydrase</shortName>
    </alternativeName>
    <alternativeName>
        <fullName evidence="10">Beta-hydroxyacyl-ACP dehydratase</fullName>
    </alternativeName>
</protein>
<dbReference type="PANTHER" id="PTHR30272">
    <property type="entry name" value="3-HYDROXYACYL-[ACYL-CARRIER-PROTEIN] DEHYDRATASE"/>
    <property type="match status" value="1"/>
</dbReference>
<dbReference type="HAMAP" id="MF_00406">
    <property type="entry name" value="FabZ"/>
    <property type="match status" value="1"/>
</dbReference>
<dbReference type="GO" id="GO:0006633">
    <property type="term" value="P:fatty acid biosynthetic process"/>
    <property type="evidence" value="ECO:0007669"/>
    <property type="project" value="UniProtKB-UniRule"/>
</dbReference>
<dbReference type="InterPro" id="IPR029069">
    <property type="entry name" value="HotDog_dom_sf"/>
</dbReference>
<dbReference type="CDD" id="cd01288">
    <property type="entry name" value="FabZ"/>
    <property type="match status" value="1"/>
</dbReference>
<dbReference type="NCBIfam" id="NF000582">
    <property type="entry name" value="PRK00006.1"/>
    <property type="match status" value="1"/>
</dbReference>
<evidence type="ECO:0000256" key="5">
    <source>
        <dbReference type="ARBA" id="ARBA00022516"/>
    </source>
</evidence>
<evidence type="ECO:0000256" key="2">
    <source>
        <dbReference type="ARBA" id="ARBA00004496"/>
    </source>
</evidence>
<dbReference type="GO" id="GO:0005737">
    <property type="term" value="C:cytoplasm"/>
    <property type="evidence" value="ECO:0007669"/>
    <property type="project" value="UniProtKB-SubCell"/>
</dbReference>
<evidence type="ECO:0000256" key="9">
    <source>
        <dbReference type="ARBA" id="ARBA00025049"/>
    </source>
</evidence>
<evidence type="ECO:0000256" key="8">
    <source>
        <dbReference type="ARBA" id="ARBA00023239"/>
    </source>
</evidence>
<organism evidence="11 12">
    <name type="scientific">Shouchella lonarensis</name>
    <dbReference type="NCBI Taxonomy" id="1464122"/>
    <lineage>
        <taxon>Bacteria</taxon>
        <taxon>Bacillati</taxon>
        <taxon>Bacillota</taxon>
        <taxon>Bacilli</taxon>
        <taxon>Bacillales</taxon>
        <taxon>Bacillaceae</taxon>
        <taxon>Shouchella</taxon>
    </lineage>
</organism>
<keyword evidence="7 10" id="KW-0443">Lipid metabolism</keyword>
<feature type="active site" evidence="10">
    <location>
        <position position="48"/>
    </location>
</feature>
<evidence type="ECO:0000313" key="12">
    <source>
        <dbReference type="Proteomes" id="UP000242662"/>
    </source>
</evidence>
<keyword evidence="6 10" id="KW-0441">Lipid A biosynthesis</keyword>
<dbReference type="InterPro" id="IPR010084">
    <property type="entry name" value="FabZ"/>
</dbReference>
<dbReference type="GO" id="GO:0016020">
    <property type="term" value="C:membrane"/>
    <property type="evidence" value="ECO:0007669"/>
    <property type="project" value="GOC"/>
</dbReference>
<dbReference type="NCBIfam" id="TIGR01750">
    <property type="entry name" value="fabZ"/>
    <property type="match status" value="1"/>
</dbReference>
<comment type="similarity">
    <text evidence="3 10">Belongs to the thioester dehydratase family. FabZ subfamily.</text>
</comment>